<sequence length="168" mass="18781">MSSSTSSSSSPSPQQIYDVFLSFRGEDTRGTFVAHLHEALSKAAINTYIDNLLEKGTELGPGLMLAIKCSRMSIVVFSKNYAESRWCLKELEQIMTCHRNYRQVVLPVFYDVDPSAVRHQTGAFGRALLETAARRPSGGQMMGNRLSIWTRDLTEAAHISGWTTNNYQ</sequence>
<dbReference type="SMART" id="SM00255">
    <property type="entry name" value="TIR"/>
    <property type="match status" value="1"/>
</dbReference>
<evidence type="ECO:0000313" key="3">
    <source>
        <dbReference type="EMBL" id="PNX85039.1"/>
    </source>
</evidence>
<dbReference type="PROSITE" id="PS50104">
    <property type="entry name" value="TIR"/>
    <property type="match status" value="1"/>
</dbReference>
<name>A0A2K3M2M4_TRIPR</name>
<dbReference type="PANTHER" id="PTHR32009">
    <property type="entry name" value="TMV RESISTANCE PROTEIN N-LIKE"/>
    <property type="match status" value="1"/>
</dbReference>
<dbReference type="EMBL" id="ASHM01047826">
    <property type="protein sequence ID" value="PNX85039.1"/>
    <property type="molecule type" value="Genomic_DNA"/>
</dbReference>
<proteinExistence type="predicted"/>
<evidence type="ECO:0000313" key="4">
    <source>
        <dbReference type="Proteomes" id="UP000236291"/>
    </source>
</evidence>
<dbReference type="InterPro" id="IPR035897">
    <property type="entry name" value="Toll_tir_struct_dom_sf"/>
</dbReference>
<dbReference type="ExpressionAtlas" id="A0A2K3M2M4">
    <property type="expression patterns" value="baseline"/>
</dbReference>
<reference evidence="3 4" key="1">
    <citation type="journal article" date="2014" name="Am. J. Bot.">
        <title>Genome assembly and annotation for red clover (Trifolium pratense; Fabaceae).</title>
        <authorList>
            <person name="Istvanek J."/>
            <person name="Jaros M."/>
            <person name="Krenek A."/>
            <person name="Repkova J."/>
        </authorList>
    </citation>
    <scope>NUCLEOTIDE SEQUENCE [LARGE SCALE GENOMIC DNA]</scope>
    <source>
        <strain evidence="4">cv. Tatra</strain>
        <tissue evidence="3">Young leaves</tissue>
    </source>
</reference>
<dbReference type="STRING" id="57577.A0A2K3M2M4"/>
<keyword evidence="1" id="KW-0520">NAD</keyword>
<evidence type="ECO:0000256" key="1">
    <source>
        <dbReference type="ARBA" id="ARBA00023027"/>
    </source>
</evidence>
<gene>
    <name evidence="3" type="ORF">L195_g041104</name>
</gene>
<dbReference type="AlphaFoldDB" id="A0A2K3M2M4"/>
<comment type="caution">
    <text evidence="3">The sequence shown here is derived from an EMBL/GenBank/DDBJ whole genome shotgun (WGS) entry which is preliminary data.</text>
</comment>
<organism evidence="3 4">
    <name type="scientific">Trifolium pratense</name>
    <name type="common">Red clover</name>
    <dbReference type="NCBI Taxonomy" id="57577"/>
    <lineage>
        <taxon>Eukaryota</taxon>
        <taxon>Viridiplantae</taxon>
        <taxon>Streptophyta</taxon>
        <taxon>Embryophyta</taxon>
        <taxon>Tracheophyta</taxon>
        <taxon>Spermatophyta</taxon>
        <taxon>Magnoliopsida</taxon>
        <taxon>eudicotyledons</taxon>
        <taxon>Gunneridae</taxon>
        <taxon>Pentapetalae</taxon>
        <taxon>rosids</taxon>
        <taxon>fabids</taxon>
        <taxon>Fabales</taxon>
        <taxon>Fabaceae</taxon>
        <taxon>Papilionoideae</taxon>
        <taxon>50 kb inversion clade</taxon>
        <taxon>NPAAA clade</taxon>
        <taxon>Hologalegina</taxon>
        <taxon>IRL clade</taxon>
        <taxon>Trifolieae</taxon>
        <taxon>Trifolium</taxon>
    </lineage>
</organism>
<dbReference type="Proteomes" id="UP000236291">
    <property type="component" value="Unassembled WGS sequence"/>
</dbReference>
<protein>
    <submittedName>
        <fullName evidence="3">Disease resistance protein (TIR-NBS-LRR class)</fullName>
    </submittedName>
</protein>
<dbReference type="Gene3D" id="3.40.50.10140">
    <property type="entry name" value="Toll/interleukin-1 receptor homology (TIR) domain"/>
    <property type="match status" value="1"/>
</dbReference>
<dbReference type="GO" id="GO:0007165">
    <property type="term" value="P:signal transduction"/>
    <property type="evidence" value="ECO:0007669"/>
    <property type="project" value="InterPro"/>
</dbReference>
<dbReference type="SUPFAM" id="SSF52200">
    <property type="entry name" value="Toll/Interleukin receptor TIR domain"/>
    <property type="match status" value="1"/>
</dbReference>
<dbReference type="InterPro" id="IPR000157">
    <property type="entry name" value="TIR_dom"/>
</dbReference>
<feature type="domain" description="TIR" evidence="2">
    <location>
        <begin position="15"/>
        <end position="168"/>
    </location>
</feature>
<dbReference type="FunFam" id="3.40.50.10140:FF:000007">
    <property type="entry name" value="Disease resistance protein (TIR-NBS-LRR class)"/>
    <property type="match status" value="1"/>
</dbReference>
<accession>A0A2K3M2M4</accession>
<evidence type="ECO:0000259" key="2">
    <source>
        <dbReference type="PROSITE" id="PS50104"/>
    </source>
</evidence>
<reference evidence="3 4" key="2">
    <citation type="journal article" date="2017" name="Front. Plant Sci.">
        <title>Gene Classification and Mining of Molecular Markers Useful in Red Clover (Trifolium pratense) Breeding.</title>
        <authorList>
            <person name="Istvanek J."/>
            <person name="Dluhosova J."/>
            <person name="Dluhos P."/>
            <person name="Patkova L."/>
            <person name="Nedelnik J."/>
            <person name="Repkova J."/>
        </authorList>
    </citation>
    <scope>NUCLEOTIDE SEQUENCE [LARGE SCALE GENOMIC DNA]</scope>
    <source>
        <strain evidence="4">cv. Tatra</strain>
        <tissue evidence="3">Young leaves</tissue>
    </source>
</reference>
<dbReference type="PANTHER" id="PTHR32009:SF160">
    <property type="entry name" value="DISEASE RESISTANCE PROTEIN (TIR-NBS-LRR CLASS)"/>
    <property type="match status" value="1"/>
</dbReference>
<dbReference type="Pfam" id="PF01582">
    <property type="entry name" value="TIR"/>
    <property type="match status" value="1"/>
</dbReference>